<dbReference type="EMBL" id="VWSG01000015">
    <property type="protein sequence ID" value="KAA5531883.1"/>
    <property type="molecule type" value="Genomic_DNA"/>
</dbReference>
<evidence type="ECO:0000259" key="1">
    <source>
        <dbReference type="Pfam" id="PF19263"/>
    </source>
</evidence>
<protein>
    <recommendedName>
        <fullName evidence="1">NrS-1 polymerase-like helicase domain-containing protein</fullName>
    </recommendedName>
</protein>
<gene>
    <name evidence="2" type="ORF">F0460_14805</name>
</gene>
<feature type="domain" description="NrS-1 polymerase-like helicase" evidence="1">
    <location>
        <begin position="219"/>
        <end position="327"/>
    </location>
</feature>
<evidence type="ECO:0000313" key="3">
    <source>
        <dbReference type="Proteomes" id="UP000325141"/>
    </source>
</evidence>
<reference evidence="2 3" key="1">
    <citation type="submission" date="2019-09" db="EMBL/GenBank/DDBJ databases">
        <title>Genome sequence and assembly of Flavobacterium sp.</title>
        <authorList>
            <person name="Chhetri G."/>
        </authorList>
    </citation>
    <scope>NUCLEOTIDE SEQUENCE [LARGE SCALE GENOMIC DNA]</scope>
    <source>
        <strain evidence="2 3">SNL9</strain>
    </source>
</reference>
<name>A0A5M6CA14_9FLAO</name>
<evidence type="ECO:0000313" key="2">
    <source>
        <dbReference type="EMBL" id="KAA5531883.1"/>
    </source>
</evidence>
<sequence>MTNQEQKELFQAMFKIEGDKVELQQMALIHLLEEMGFGICRDDDSPYNNQLIYKRNNVIEVYNEKNLAYKLVSLMKAHELDKKLIEKFLRGSIGYLSVNKLQFLKTIELNILRDTRDTTFIPFMNKLIKITRNGYEIIKYKDIDGSILSDSRIKRTFVESETSDGCNFKEFCKMITGNNEERFGSLKSIIGYLLHTNKEAQENKIVLLYDAETGTKTSANGGTGKTLLINGAIKQLRNVTVIDGKRYDDRTNRFLYQNVDPYTNTVFLDDVNDKFNLEDIFSVSTGDFEVEKKGKQSFILDYKYAPKFVVSSNREVKMIAGASSERRKIELVLDNVFNATNTPKDHFNEIFFSDDWNDEAFNKFFLFMVECIVYYHQNGLKEYKDQDIQDSRVRSLIGNKMFDFCESITNFTDDEWNIKKEVVEVYNESQDYPISSNSITRDIKKYCFYKGYKYVEKNAGGVFSFKIVDTHKPLETDNILEEGANNE</sequence>
<dbReference type="Proteomes" id="UP000325141">
    <property type="component" value="Unassembled WGS sequence"/>
</dbReference>
<proteinExistence type="predicted"/>
<dbReference type="Pfam" id="PF19263">
    <property type="entry name" value="DUF5906"/>
    <property type="match status" value="1"/>
</dbReference>
<dbReference type="InterPro" id="IPR045455">
    <property type="entry name" value="NrS-1_pol-like_helicase"/>
</dbReference>
<keyword evidence="3" id="KW-1185">Reference proteome</keyword>
<accession>A0A5M6CA14</accession>
<comment type="caution">
    <text evidence="2">The sequence shown here is derived from an EMBL/GenBank/DDBJ whole genome shotgun (WGS) entry which is preliminary data.</text>
</comment>
<dbReference type="RefSeq" id="WP_150014613.1">
    <property type="nucleotide sequence ID" value="NZ_VWSG01000015.1"/>
</dbReference>
<organism evidence="2 3">
    <name type="scientific">Paenimyroides baculatum</name>
    <dbReference type="NCBI Taxonomy" id="2608000"/>
    <lineage>
        <taxon>Bacteria</taxon>
        <taxon>Pseudomonadati</taxon>
        <taxon>Bacteroidota</taxon>
        <taxon>Flavobacteriia</taxon>
        <taxon>Flavobacteriales</taxon>
        <taxon>Flavobacteriaceae</taxon>
        <taxon>Paenimyroides</taxon>
    </lineage>
</organism>
<dbReference type="AlphaFoldDB" id="A0A5M6CA14"/>